<dbReference type="EMBL" id="LUCM01006161">
    <property type="protein sequence ID" value="KAA0191726.1"/>
    <property type="molecule type" value="Genomic_DNA"/>
</dbReference>
<evidence type="ECO:0000256" key="6">
    <source>
        <dbReference type="SAM" id="Phobius"/>
    </source>
</evidence>
<feature type="compositionally biased region" description="Polar residues" evidence="5">
    <location>
        <begin position="731"/>
        <end position="746"/>
    </location>
</feature>
<evidence type="ECO:0000256" key="5">
    <source>
        <dbReference type="SAM" id="MobiDB-lite"/>
    </source>
</evidence>
<feature type="region of interest" description="Disordered" evidence="5">
    <location>
        <begin position="634"/>
        <end position="688"/>
    </location>
</feature>
<keyword evidence="2" id="KW-0675">Receptor</keyword>
<dbReference type="PANTHER" id="PTHR10519">
    <property type="entry name" value="GABA-B RECEPTOR"/>
    <property type="match status" value="1"/>
</dbReference>
<dbReference type="GO" id="GO:0038039">
    <property type="term" value="C:G protein-coupled receptor heterodimeric complex"/>
    <property type="evidence" value="ECO:0007669"/>
    <property type="project" value="TreeGrafter"/>
</dbReference>
<feature type="region of interest" description="Disordered" evidence="5">
    <location>
        <begin position="731"/>
        <end position="755"/>
    </location>
</feature>
<protein>
    <submittedName>
        <fullName evidence="7">Guanylate cyclase</fullName>
    </submittedName>
</protein>
<dbReference type="Gene3D" id="3.40.50.2300">
    <property type="match status" value="2"/>
</dbReference>
<keyword evidence="6" id="KW-0472">Membrane</keyword>
<keyword evidence="1" id="KW-0297">G-protein coupled receptor</keyword>
<keyword evidence="4" id="KW-0807">Transducer</keyword>
<dbReference type="AlphaFoldDB" id="A0A8E0RYV6"/>
<feature type="compositionally biased region" description="Low complexity" evidence="5">
    <location>
        <begin position="1088"/>
        <end position="1097"/>
    </location>
</feature>
<gene>
    <name evidence="7" type="ORF">FBUS_05410</name>
</gene>
<dbReference type="OrthoDB" id="73209at2759"/>
<evidence type="ECO:0000256" key="3">
    <source>
        <dbReference type="ARBA" id="ARBA00023180"/>
    </source>
</evidence>
<organism evidence="7 8">
    <name type="scientific">Fasciolopsis buskii</name>
    <dbReference type="NCBI Taxonomy" id="27845"/>
    <lineage>
        <taxon>Eukaryota</taxon>
        <taxon>Metazoa</taxon>
        <taxon>Spiralia</taxon>
        <taxon>Lophotrochozoa</taxon>
        <taxon>Platyhelminthes</taxon>
        <taxon>Trematoda</taxon>
        <taxon>Digenea</taxon>
        <taxon>Plagiorchiida</taxon>
        <taxon>Echinostomata</taxon>
        <taxon>Echinostomatoidea</taxon>
        <taxon>Fasciolidae</taxon>
        <taxon>Fasciolopsis</taxon>
    </lineage>
</organism>
<dbReference type="InterPro" id="IPR028082">
    <property type="entry name" value="Peripla_BP_I"/>
</dbReference>
<evidence type="ECO:0000313" key="8">
    <source>
        <dbReference type="Proteomes" id="UP000728185"/>
    </source>
</evidence>
<dbReference type="GO" id="GO:0007214">
    <property type="term" value="P:gamma-aminobutyric acid signaling pathway"/>
    <property type="evidence" value="ECO:0007669"/>
    <property type="project" value="TreeGrafter"/>
</dbReference>
<keyword evidence="3" id="KW-0325">Glycoprotein</keyword>
<feature type="compositionally biased region" description="Low complexity" evidence="5">
    <location>
        <begin position="662"/>
        <end position="676"/>
    </location>
</feature>
<proteinExistence type="predicted"/>
<evidence type="ECO:0000256" key="1">
    <source>
        <dbReference type="ARBA" id="ARBA00023040"/>
    </source>
</evidence>
<keyword evidence="6" id="KW-1133">Transmembrane helix</keyword>
<keyword evidence="8" id="KW-1185">Reference proteome</keyword>
<evidence type="ECO:0000313" key="7">
    <source>
        <dbReference type="EMBL" id="KAA0191726.1"/>
    </source>
</evidence>
<comment type="caution">
    <text evidence="7">The sequence shown here is derived from an EMBL/GenBank/DDBJ whole genome shotgun (WGS) entry which is preliminary data.</text>
</comment>
<keyword evidence="6" id="KW-0812">Transmembrane</keyword>
<accession>A0A8E0RYV6</accession>
<dbReference type="GO" id="GO:0004965">
    <property type="term" value="F:G protein-coupled GABA receptor activity"/>
    <property type="evidence" value="ECO:0007669"/>
    <property type="project" value="InterPro"/>
</dbReference>
<feature type="transmembrane region" description="Helical" evidence="6">
    <location>
        <begin position="499"/>
        <end position="524"/>
    </location>
</feature>
<name>A0A8E0RYV6_9TREM</name>
<evidence type="ECO:0000256" key="4">
    <source>
        <dbReference type="ARBA" id="ARBA00023224"/>
    </source>
</evidence>
<dbReference type="InterPro" id="IPR002455">
    <property type="entry name" value="GPCR3_GABA-B"/>
</dbReference>
<dbReference type="SUPFAM" id="SSF53822">
    <property type="entry name" value="Periplasmic binding protein-like I"/>
    <property type="match status" value="1"/>
</dbReference>
<feature type="region of interest" description="Disordered" evidence="5">
    <location>
        <begin position="1075"/>
        <end position="1110"/>
    </location>
</feature>
<dbReference type="Proteomes" id="UP000728185">
    <property type="component" value="Unassembled WGS sequence"/>
</dbReference>
<evidence type="ECO:0000256" key="2">
    <source>
        <dbReference type="ARBA" id="ARBA00023170"/>
    </source>
</evidence>
<sequence>MVIRNLTCVQDVVLNDYFDLLMSSTRKRLIGVIAALCSDSIEPVIEVANFRRQLIISPTVESIRFGDVQKHRYFFRTIPSMSHARFSKITSQITLVHFSEQLNGSFLSSSSILMHATYSLILIRFFRYSNWRRVALFRKDNHFFDPRVFQLNGIDVIADFEMKENQLNFGLVKQGLEKMSEHNSRIFIVEYFARGTALVLCAAYRLGFYFDAGYVWFLNPWLAKDWWNSPEILPSQCTMAEMANITSWTFTLENQVMRTVVYPNLRESSATEPETVSRAALYATNQPATDFLLDSDIQPTESFDIFGDHNYAMYTWESVIVLARALVHLLHVNPSSISVFETEQIAEAYQRIVASTDIVYNSTPETFLLNRESSSGDGALGLFPDLNANNSPVQVSSRLRFNGQNERATDFWLLKQHRGPVTASVIRWAVIPPTTTLPNGTLHADVSYERDEIHAMIGEAVLEPINWGRHQGPPGDGSQTEEHCAFLLVSQLLGVSCSFATTMCVIGIILVLAFPLFMIFMVYYRRKLKEAERLIRKPYEDLCEELVDIDFQPGAGACIMSEHALASDGPASNNPPSSMAIVENMSNNHVSVGRGFHSTTGSLAGLGRSSLAFCSTDSFSESTVAAARLIASEGHQQSIGRRRHKTAEGSVGMARGHFLRRGTTSSSSGGHTYHGSEASSDDRSHGDLNQAKSSAAFFNLSPLFTHGMPGSQPSPTRPLESNVPIASRIVSNGTRRSAKQTGSSIAPSRRGESVVSPRHFLLRKPGSMDDEIMELNADHSQSENKRAACGSPNLVKSPITLFHGQPATTAATNGPVEPAVAIPISSLMEHAKQPNGVVSSGLSFSLQAVSEVNPLRSLEKSGVKPKSGPNVTPPETVVHVSLVSERYAWAASPQFSSRSVVDNASHLFRSMIRAIWRNSNPNKQTTSPIPSCTLHTTRSSTSCRALGVQELRCVSRSNPDVKSSNVSTSCPPLLMSQCSFVNSHFPDNQDRNASSRFSGSIPPISAPPIERSFFPRSQDTGLGAFPLIDSNPPTLLHRGTHASLNSLSQQIVVSSPDRKLTDASAISLLCTKEPGQLSPVLPLPPCSTPSSTNSPESHINASPPDPFYLV</sequence>
<dbReference type="PANTHER" id="PTHR10519:SF20">
    <property type="entry name" value="G-PROTEIN COUPLED RECEPTOR 156-RELATED"/>
    <property type="match status" value="1"/>
</dbReference>
<reference evidence="7" key="1">
    <citation type="submission" date="2019-05" db="EMBL/GenBank/DDBJ databases">
        <title>Annotation for the trematode Fasciolopsis buski.</title>
        <authorList>
            <person name="Choi Y.-J."/>
        </authorList>
    </citation>
    <scope>NUCLEOTIDE SEQUENCE</scope>
    <source>
        <strain evidence="7">HT</strain>
        <tissue evidence="7">Whole worm</tissue>
    </source>
</reference>